<accession>A0ABU5N0J3</accession>
<name>A0ABU5N0J3_9BACT</name>
<dbReference type="RefSeq" id="WP_322609735.1">
    <property type="nucleotide sequence ID" value="NZ_JARVCO010000012.1"/>
</dbReference>
<gene>
    <name evidence="2" type="ORF">P9H32_15095</name>
</gene>
<evidence type="ECO:0000256" key="1">
    <source>
        <dbReference type="SAM" id="SignalP"/>
    </source>
</evidence>
<feature type="signal peptide" evidence="1">
    <location>
        <begin position="1"/>
        <end position="24"/>
    </location>
</feature>
<dbReference type="Proteomes" id="UP001290861">
    <property type="component" value="Unassembled WGS sequence"/>
</dbReference>
<feature type="chain" id="PRO_5047298625" evidence="1">
    <location>
        <begin position="25"/>
        <end position="58"/>
    </location>
</feature>
<sequence>MNTYTQTVLRGLMAGMVMVSIASAHELSGEATGFPTNGAGFDLFNWDGGVSGVLAEIT</sequence>
<comment type="caution">
    <text evidence="2">The sequence shown here is derived from an EMBL/GenBank/DDBJ whole genome shotgun (WGS) entry which is preliminary data.</text>
</comment>
<keyword evidence="3" id="KW-1185">Reference proteome</keyword>
<dbReference type="EMBL" id="JARVCO010000012">
    <property type="protein sequence ID" value="MDZ8119955.1"/>
    <property type="molecule type" value="Genomic_DNA"/>
</dbReference>
<keyword evidence="1" id="KW-0732">Signal</keyword>
<protein>
    <submittedName>
        <fullName evidence="2">Uncharacterized protein</fullName>
    </submittedName>
</protein>
<evidence type="ECO:0000313" key="3">
    <source>
        <dbReference type="Proteomes" id="UP001290861"/>
    </source>
</evidence>
<reference evidence="2 3" key="1">
    <citation type="journal article" date="2024" name="Appl. Environ. Microbiol.">
        <title>Pontiella agarivorans sp. nov., a novel marine anaerobic bacterium capable of degrading macroalgal polysaccharides and fixing nitrogen.</title>
        <authorList>
            <person name="Liu N."/>
            <person name="Kivenson V."/>
            <person name="Peng X."/>
            <person name="Cui Z."/>
            <person name="Lankiewicz T.S."/>
            <person name="Gosselin K.M."/>
            <person name="English C.J."/>
            <person name="Blair E.M."/>
            <person name="O'Malley M.A."/>
            <person name="Valentine D.L."/>
        </authorList>
    </citation>
    <scope>NUCLEOTIDE SEQUENCE [LARGE SCALE GENOMIC DNA]</scope>
    <source>
        <strain evidence="2 3">NLcol2</strain>
    </source>
</reference>
<organism evidence="2 3">
    <name type="scientific">Pontiella agarivorans</name>
    <dbReference type="NCBI Taxonomy" id="3038953"/>
    <lineage>
        <taxon>Bacteria</taxon>
        <taxon>Pseudomonadati</taxon>
        <taxon>Kiritimatiellota</taxon>
        <taxon>Kiritimatiellia</taxon>
        <taxon>Kiritimatiellales</taxon>
        <taxon>Pontiellaceae</taxon>
        <taxon>Pontiella</taxon>
    </lineage>
</organism>
<proteinExistence type="predicted"/>
<evidence type="ECO:0000313" key="2">
    <source>
        <dbReference type="EMBL" id="MDZ8119955.1"/>
    </source>
</evidence>